<evidence type="ECO:0000313" key="1">
    <source>
        <dbReference type="EMBL" id="SDL61855.1"/>
    </source>
</evidence>
<evidence type="ECO:0000313" key="2">
    <source>
        <dbReference type="Proteomes" id="UP000198901"/>
    </source>
</evidence>
<protein>
    <submittedName>
        <fullName evidence="1">Uncharacterized protein</fullName>
    </submittedName>
</protein>
<proteinExistence type="predicted"/>
<accession>A0A1G9LK12</accession>
<organism evidence="1 2">
    <name type="scientific">Siphonobacter aquaeclarae</name>
    <dbReference type="NCBI Taxonomy" id="563176"/>
    <lineage>
        <taxon>Bacteria</taxon>
        <taxon>Pseudomonadati</taxon>
        <taxon>Bacteroidota</taxon>
        <taxon>Cytophagia</taxon>
        <taxon>Cytophagales</taxon>
        <taxon>Cytophagaceae</taxon>
        <taxon>Siphonobacter</taxon>
    </lineage>
</organism>
<dbReference type="EMBL" id="FNGS01000002">
    <property type="protein sequence ID" value="SDL61855.1"/>
    <property type="molecule type" value="Genomic_DNA"/>
</dbReference>
<name>A0A1G9LK12_9BACT</name>
<dbReference type="Proteomes" id="UP000198901">
    <property type="component" value="Unassembled WGS sequence"/>
</dbReference>
<keyword evidence="2" id="KW-1185">Reference proteome</keyword>
<dbReference type="AlphaFoldDB" id="A0A1G9LK12"/>
<dbReference type="STRING" id="563176.SAMN04488090_1438"/>
<reference evidence="1 2" key="1">
    <citation type="submission" date="2016-10" db="EMBL/GenBank/DDBJ databases">
        <authorList>
            <person name="de Groot N.N."/>
        </authorList>
    </citation>
    <scope>NUCLEOTIDE SEQUENCE [LARGE SCALE GENOMIC DNA]</scope>
    <source>
        <strain evidence="1 2">DSM 21668</strain>
    </source>
</reference>
<sequence length="161" mass="18167">MSPGFGWTRDFYFCAMTQASLFAPEAELLPAALSDFFPGLETAGSHHFRVARKIGWFRSTSLDIYLRTLTDHEADLSAMLLTMRGIVAELPAQQPEKQQALLQRIETTQLALAFSSDSLSAFEDDLFRLATRLNGFLLVDRVVWYDGHRNLLIDNMGYSGR</sequence>
<gene>
    <name evidence="1" type="ORF">SAMN04488090_1438</name>
</gene>